<keyword evidence="1" id="KW-0732">Signal</keyword>
<protein>
    <submittedName>
        <fullName evidence="2">Uncharacterized protein</fullName>
    </submittedName>
</protein>
<sequence>MFPKAKIYSMVWVIISLVALVGLEQSSAVEILDCNPGSPLVVEEAFTNVQIICISIQMGFEVLWHFNVTQENQSTRLRAVHCLRNVLCIGQLPFTSIYRLPHTTALNVTEYIKYFNLTAVTCTERHPYTGKENSYSCSVQIIRVEILDCGPGTPLVVEETTKHFDINCINIHQGFEVFWYLNWTQDNGPMHMKVLMDTEITKSDFDLGVKTSVDLLVDERWSDDFAKK</sequence>
<keyword evidence="3" id="KW-1185">Reference proteome</keyword>
<evidence type="ECO:0000256" key="1">
    <source>
        <dbReference type="SAM" id="SignalP"/>
    </source>
</evidence>
<gene>
    <name evidence="2" type="ORF">C0Q70_13033</name>
</gene>
<accession>A0A2T7P351</accession>
<name>A0A2T7P351_POMCA</name>
<dbReference type="Proteomes" id="UP000245119">
    <property type="component" value="Linkage Group LG7"/>
</dbReference>
<feature type="chain" id="PRO_5015495987" evidence="1">
    <location>
        <begin position="29"/>
        <end position="228"/>
    </location>
</feature>
<evidence type="ECO:0000313" key="2">
    <source>
        <dbReference type="EMBL" id="PVD27857.1"/>
    </source>
</evidence>
<reference evidence="2 3" key="1">
    <citation type="submission" date="2018-04" db="EMBL/GenBank/DDBJ databases">
        <title>The genome of golden apple snail Pomacea canaliculata provides insight into stress tolerance and invasive adaptation.</title>
        <authorList>
            <person name="Liu C."/>
            <person name="Liu B."/>
            <person name="Ren Y."/>
            <person name="Zhang Y."/>
            <person name="Wang H."/>
            <person name="Li S."/>
            <person name="Jiang F."/>
            <person name="Yin L."/>
            <person name="Zhang G."/>
            <person name="Qian W."/>
            <person name="Fan W."/>
        </authorList>
    </citation>
    <scope>NUCLEOTIDE SEQUENCE [LARGE SCALE GENOMIC DNA]</scope>
    <source>
        <strain evidence="2">SZHN2017</strain>
        <tissue evidence="2">Muscle</tissue>
    </source>
</reference>
<comment type="caution">
    <text evidence="2">The sequence shown here is derived from an EMBL/GenBank/DDBJ whole genome shotgun (WGS) entry which is preliminary data.</text>
</comment>
<evidence type="ECO:0000313" key="3">
    <source>
        <dbReference type="Proteomes" id="UP000245119"/>
    </source>
</evidence>
<dbReference type="AlphaFoldDB" id="A0A2T7P351"/>
<proteinExistence type="predicted"/>
<dbReference type="EMBL" id="PZQS01000007">
    <property type="protein sequence ID" value="PVD27857.1"/>
    <property type="molecule type" value="Genomic_DNA"/>
</dbReference>
<feature type="signal peptide" evidence="1">
    <location>
        <begin position="1"/>
        <end position="28"/>
    </location>
</feature>
<organism evidence="2 3">
    <name type="scientific">Pomacea canaliculata</name>
    <name type="common">Golden apple snail</name>
    <dbReference type="NCBI Taxonomy" id="400727"/>
    <lineage>
        <taxon>Eukaryota</taxon>
        <taxon>Metazoa</taxon>
        <taxon>Spiralia</taxon>
        <taxon>Lophotrochozoa</taxon>
        <taxon>Mollusca</taxon>
        <taxon>Gastropoda</taxon>
        <taxon>Caenogastropoda</taxon>
        <taxon>Architaenioglossa</taxon>
        <taxon>Ampullarioidea</taxon>
        <taxon>Ampullariidae</taxon>
        <taxon>Pomacea</taxon>
    </lineage>
</organism>